<gene>
    <name evidence="3" type="primary">LOC114487651</name>
</gene>
<dbReference type="Proteomes" id="UP000248484">
    <property type="component" value="Chromosome 14"/>
</dbReference>
<evidence type="ECO:0000313" key="2">
    <source>
        <dbReference type="Proteomes" id="UP000248484"/>
    </source>
</evidence>
<dbReference type="GeneID" id="114487651"/>
<dbReference type="AlphaFoldDB" id="A0A455CAI1"/>
<protein>
    <submittedName>
        <fullName evidence="3">Uncharacterized protein isoform X1</fullName>
    </submittedName>
</protein>
<proteinExistence type="predicted"/>
<feature type="region of interest" description="Disordered" evidence="1">
    <location>
        <begin position="85"/>
        <end position="139"/>
    </location>
</feature>
<evidence type="ECO:0000256" key="1">
    <source>
        <dbReference type="SAM" id="MobiDB-lite"/>
    </source>
</evidence>
<sequence>MCLARVESGGLVVGPQFVTVALRWDPVTRPSIRCTFTGSRWRVSCAGEERHATGTPALARFSRPPAVGDRRSCLGRCATQVRPRGGAALPGGVKGKGIPQHRLAGGGPRSVVRRHRRGRPRPSPRSATPGCPESQDPPGYSVVALEGVKRRCQADPCSFTGSRVFAGQRHSLHKETEAGSGFPGHVSWSPFHTLSPRMLLGLVAGSSRNTGRRAQYGADGLWAPGPMPPAACADERGAVQLEALPSACWVLVRT</sequence>
<organism evidence="2 3">
    <name type="scientific">Physeter macrocephalus</name>
    <name type="common">Sperm whale</name>
    <name type="synonym">Physeter catodon</name>
    <dbReference type="NCBI Taxonomy" id="9755"/>
    <lineage>
        <taxon>Eukaryota</taxon>
        <taxon>Metazoa</taxon>
        <taxon>Chordata</taxon>
        <taxon>Craniata</taxon>
        <taxon>Vertebrata</taxon>
        <taxon>Euteleostomi</taxon>
        <taxon>Mammalia</taxon>
        <taxon>Eutheria</taxon>
        <taxon>Laurasiatheria</taxon>
        <taxon>Artiodactyla</taxon>
        <taxon>Whippomorpha</taxon>
        <taxon>Cetacea</taxon>
        <taxon>Odontoceti</taxon>
        <taxon>Physeteridae</taxon>
        <taxon>Physeter</taxon>
    </lineage>
</organism>
<reference evidence="3" key="1">
    <citation type="submission" date="2025-08" db="UniProtKB">
        <authorList>
            <consortium name="RefSeq"/>
        </authorList>
    </citation>
    <scope>IDENTIFICATION</scope>
    <source>
        <tissue evidence="3">Muscle</tissue>
    </source>
</reference>
<evidence type="ECO:0000313" key="3">
    <source>
        <dbReference type="RefSeq" id="XP_028354721.1"/>
    </source>
</evidence>
<dbReference type="RefSeq" id="XP_028354721.1">
    <property type="nucleotide sequence ID" value="XM_028498920.2"/>
</dbReference>
<keyword evidence="2" id="KW-1185">Reference proteome</keyword>
<feature type="compositionally biased region" description="Basic residues" evidence="1">
    <location>
        <begin position="111"/>
        <end position="122"/>
    </location>
</feature>
<name>A0A455CAI1_PHYMC</name>
<dbReference type="InParanoid" id="A0A455CAI1"/>
<dbReference type="KEGG" id="pcad:114487651"/>
<accession>A0A455CAI1</accession>